<keyword evidence="12" id="KW-1185">Reference proteome</keyword>
<evidence type="ECO:0000256" key="2">
    <source>
        <dbReference type="ARBA" id="ARBA00004696"/>
    </source>
</evidence>
<evidence type="ECO:0000256" key="4">
    <source>
        <dbReference type="ARBA" id="ARBA00022793"/>
    </source>
</evidence>
<gene>
    <name evidence="8 11" type="primary">trpC</name>
    <name evidence="11" type="ORF">ACFFF6_12835</name>
</gene>
<evidence type="ECO:0000313" key="12">
    <source>
        <dbReference type="Proteomes" id="UP001589793"/>
    </source>
</evidence>
<dbReference type="Pfam" id="PF00218">
    <property type="entry name" value="IGPS"/>
    <property type="match status" value="1"/>
</dbReference>
<evidence type="ECO:0000256" key="8">
    <source>
        <dbReference type="HAMAP-Rule" id="MF_00134"/>
    </source>
</evidence>
<proteinExistence type="inferred from homology"/>
<dbReference type="EMBL" id="JBHLSV010000015">
    <property type="protein sequence ID" value="MFC0674845.1"/>
    <property type="molecule type" value="Genomic_DNA"/>
</dbReference>
<evidence type="ECO:0000256" key="1">
    <source>
        <dbReference type="ARBA" id="ARBA00001633"/>
    </source>
</evidence>
<dbReference type="RefSeq" id="WP_376981305.1">
    <property type="nucleotide sequence ID" value="NZ_JBHLSV010000015.1"/>
</dbReference>
<dbReference type="Proteomes" id="UP001589793">
    <property type="component" value="Unassembled WGS sequence"/>
</dbReference>
<reference evidence="11 12" key="1">
    <citation type="submission" date="2024-09" db="EMBL/GenBank/DDBJ databases">
        <authorList>
            <person name="Sun Q."/>
            <person name="Mori K."/>
        </authorList>
    </citation>
    <scope>NUCLEOTIDE SEQUENCE [LARGE SCALE GENOMIC DNA]</scope>
    <source>
        <strain evidence="11 12">CICC 10874</strain>
    </source>
</reference>
<keyword evidence="7 8" id="KW-0456">Lyase</keyword>
<keyword evidence="4 8" id="KW-0210">Decarboxylase</keyword>
<comment type="catalytic activity">
    <reaction evidence="1 8">
        <text>1-(2-carboxyphenylamino)-1-deoxy-D-ribulose 5-phosphate + H(+) = (1S,2R)-1-C-(indol-3-yl)glycerol 3-phosphate + CO2 + H2O</text>
        <dbReference type="Rhea" id="RHEA:23476"/>
        <dbReference type="ChEBI" id="CHEBI:15377"/>
        <dbReference type="ChEBI" id="CHEBI:15378"/>
        <dbReference type="ChEBI" id="CHEBI:16526"/>
        <dbReference type="ChEBI" id="CHEBI:58613"/>
        <dbReference type="ChEBI" id="CHEBI:58866"/>
        <dbReference type="EC" id="4.1.1.48"/>
    </reaction>
</comment>
<comment type="pathway">
    <text evidence="2 8">Amino-acid biosynthesis; L-tryptophan biosynthesis; L-tryptophan from chorismate: step 4/5.</text>
</comment>
<evidence type="ECO:0000313" key="11">
    <source>
        <dbReference type="EMBL" id="MFC0674845.1"/>
    </source>
</evidence>
<protein>
    <recommendedName>
        <fullName evidence="8">Indole-3-glycerol phosphate synthase</fullName>
        <shortName evidence="8">IGPS</shortName>
        <ecNumber evidence="8">4.1.1.48</ecNumber>
    </recommendedName>
</protein>
<dbReference type="Gene3D" id="3.20.20.70">
    <property type="entry name" value="Aldolase class I"/>
    <property type="match status" value="1"/>
</dbReference>
<evidence type="ECO:0000256" key="6">
    <source>
        <dbReference type="ARBA" id="ARBA00023141"/>
    </source>
</evidence>
<comment type="caution">
    <text evidence="11">The sequence shown here is derived from an EMBL/GenBank/DDBJ whole genome shotgun (WGS) entry which is preliminary data.</text>
</comment>
<accession>A0ABV6RCX4</accession>
<dbReference type="EC" id="4.1.1.48" evidence="8"/>
<dbReference type="CDD" id="cd00331">
    <property type="entry name" value="IGPS"/>
    <property type="match status" value="1"/>
</dbReference>
<keyword evidence="3 8" id="KW-0028">Amino-acid biosynthesis</keyword>
<feature type="domain" description="Indole-3-glycerol phosphate synthase" evidence="10">
    <location>
        <begin position="8"/>
        <end position="259"/>
    </location>
</feature>
<dbReference type="InterPro" id="IPR011060">
    <property type="entry name" value="RibuloseP-bd_barrel"/>
</dbReference>
<evidence type="ECO:0000256" key="9">
    <source>
        <dbReference type="SAM" id="MobiDB-lite"/>
    </source>
</evidence>
<dbReference type="InterPro" id="IPR045186">
    <property type="entry name" value="Indole-3-glycerol_P_synth"/>
</dbReference>
<dbReference type="PANTHER" id="PTHR22854:SF2">
    <property type="entry name" value="INDOLE-3-GLYCEROL-PHOSPHATE SYNTHASE"/>
    <property type="match status" value="1"/>
</dbReference>
<dbReference type="GO" id="GO:0004425">
    <property type="term" value="F:indole-3-glycerol-phosphate synthase activity"/>
    <property type="evidence" value="ECO:0007669"/>
    <property type="project" value="UniProtKB-EC"/>
</dbReference>
<evidence type="ECO:0000259" key="10">
    <source>
        <dbReference type="Pfam" id="PF00218"/>
    </source>
</evidence>
<keyword evidence="5 8" id="KW-0822">Tryptophan biosynthesis</keyword>
<keyword evidence="6 8" id="KW-0057">Aromatic amino acid biosynthesis</keyword>
<name>A0ABV6RCX4_9MICO</name>
<organism evidence="11 12">
    <name type="scientific">Brachybacterium hainanense</name>
    <dbReference type="NCBI Taxonomy" id="1541174"/>
    <lineage>
        <taxon>Bacteria</taxon>
        <taxon>Bacillati</taxon>
        <taxon>Actinomycetota</taxon>
        <taxon>Actinomycetes</taxon>
        <taxon>Micrococcales</taxon>
        <taxon>Dermabacteraceae</taxon>
        <taxon>Brachybacterium</taxon>
    </lineage>
</organism>
<dbReference type="SUPFAM" id="SSF51366">
    <property type="entry name" value="Ribulose-phoshate binding barrel"/>
    <property type="match status" value="1"/>
</dbReference>
<dbReference type="NCBIfam" id="NF001369">
    <property type="entry name" value="PRK00278.1-1"/>
    <property type="match status" value="1"/>
</dbReference>
<dbReference type="InterPro" id="IPR001468">
    <property type="entry name" value="Indole-3-GlycerolPSynthase_CS"/>
</dbReference>
<dbReference type="InterPro" id="IPR013785">
    <property type="entry name" value="Aldolase_TIM"/>
</dbReference>
<dbReference type="HAMAP" id="MF_00134_B">
    <property type="entry name" value="IGPS_B"/>
    <property type="match status" value="1"/>
</dbReference>
<evidence type="ECO:0000256" key="3">
    <source>
        <dbReference type="ARBA" id="ARBA00022605"/>
    </source>
</evidence>
<dbReference type="PANTHER" id="PTHR22854">
    <property type="entry name" value="TRYPTOPHAN BIOSYNTHESIS PROTEIN"/>
    <property type="match status" value="1"/>
</dbReference>
<feature type="compositionally biased region" description="Polar residues" evidence="9">
    <location>
        <begin position="274"/>
        <end position="283"/>
    </location>
</feature>
<evidence type="ECO:0000256" key="7">
    <source>
        <dbReference type="ARBA" id="ARBA00023239"/>
    </source>
</evidence>
<feature type="region of interest" description="Disordered" evidence="9">
    <location>
        <begin position="257"/>
        <end position="283"/>
    </location>
</feature>
<comment type="similarity">
    <text evidence="8">Belongs to the TrpC family.</text>
</comment>
<dbReference type="PROSITE" id="PS00614">
    <property type="entry name" value="IGPS"/>
    <property type="match status" value="1"/>
</dbReference>
<dbReference type="NCBIfam" id="NF001377">
    <property type="entry name" value="PRK00278.2-4"/>
    <property type="match status" value="1"/>
</dbReference>
<evidence type="ECO:0000256" key="5">
    <source>
        <dbReference type="ARBA" id="ARBA00022822"/>
    </source>
</evidence>
<dbReference type="InterPro" id="IPR013798">
    <property type="entry name" value="Indole-3-glycerol_P_synth_dom"/>
</dbReference>
<sequence>MTSTGTVLDDIIAGVREDMAERRSRVSDAALKRLAAQVAPALDARAAIAGDGATMGLIAEVKRASPSKGELAEITDPAELAAVYAAAGAGAVSVLTEGRRFRGSLADLDAVRRRVEIPVLRKDFVVDPYQVHEARAHGADLVLLIVAALDDDALRSLYELIGELGMQALVETHTPQELERALDLGAGIIGVNARDLKTLDVDLERAATLLGQIPAGPLAIGESAVAGREDVVAYAEAGADAVLVGEALVTGADPAGAARSFRTVPRRPRGPLAPSTTTKGSDA</sequence>